<organism evidence="2 3">
    <name type="scientific">Flavobacterium microcysteis</name>
    <dbReference type="NCBI Taxonomy" id="2596891"/>
    <lineage>
        <taxon>Bacteria</taxon>
        <taxon>Pseudomonadati</taxon>
        <taxon>Bacteroidota</taxon>
        <taxon>Flavobacteriia</taxon>
        <taxon>Flavobacteriales</taxon>
        <taxon>Flavobacteriaceae</taxon>
        <taxon>Flavobacterium</taxon>
    </lineage>
</organism>
<dbReference type="RefSeq" id="WP_139999767.1">
    <property type="nucleotide sequence ID" value="NZ_VFJE01000052.1"/>
</dbReference>
<keyword evidence="1" id="KW-1133">Transmembrane helix</keyword>
<evidence type="ECO:0000313" key="3">
    <source>
        <dbReference type="Proteomes" id="UP000319175"/>
    </source>
</evidence>
<dbReference type="AlphaFoldDB" id="A0A501QDZ4"/>
<reference evidence="2 3" key="2">
    <citation type="submission" date="2019-06" db="EMBL/GenBank/DDBJ databases">
        <authorList>
            <person name="Seo Y."/>
        </authorList>
    </citation>
    <scope>NUCLEOTIDE SEQUENCE [LARGE SCALE GENOMIC DNA]</scope>
    <source>
        <strain evidence="2 3">MaA-Y11</strain>
    </source>
</reference>
<evidence type="ECO:0000256" key="1">
    <source>
        <dbReference type="SAM" id="Phobius"/>
    </source>
</evidence>
<dbReference type="EMBL" id="VFJE01000052">
    <property type="protein sequence ID" value="TPD70435.1"/>
    <property type="molecule type" value="Genomic_DNA"/>
</dbReference>
<dbReference type="Proteomes" id="UP000319175">
    <property type="component" value="Unassembled WGS sequence"/>
</dbReference>
<comment type="caution">
    <text evidence="2">The sequence shown here is derived from an EMBL/GenBank/DDBJ whole genome shotgun (WGS) entry which is preliminary data.</text>
</comment>
<evidence type="ECO:0000313" key="2">
    <source>
        <dbReference type="EMBL" id="TPD70435.1"/>
    </source>
</evidence>
<keyword evidence="1" id="KW-0812">Transmembrane</keyword>
<name>A0A501QDZ4_9FLAO</name>
<gene>
    <name evidence="2" type="ORF">FJA49_05700</name>
</gene>
<proteinExistence type="predicted"/>
<protein>
    <submittedName>
        <fullName evidence="2">Uncharacterized protein</fullName>
    </submittedName>
</protein>
<accession>A0A501QDZ4</accession>
<reference evidence="2 3" key="1">
    <citation type="submission" date="2019-06" db="EMBL/GenBank/DDBJ databases">
        <title>Flavobacterium sp. MaA-Y11 from geoumgang.</title>
        <authorList>
            <person name="Jeong S."/>
        </authorList>
    </citation>
    <scope>NUCLEOTIDE SEQUENCE [LARGE SCALE GENOMIC DNA]</scope>
    <source>
        <strain evidence="2 3">MaA-Y11</strain>
    </source>
</reference>
<keyword evidence="1" id="KW-0472">Membrane</keyword>
<keyword evidence="3" id="KW-1185">Reference proteome</keyword>
<feature type="transmembrane region" description="Helical" evidence="1">
    <location>
        <begin position="6"/>
        <end position="22"/>
    </location>
</feature>
<sequence length="125" mass="14677">MKSKTLMFILSLLIAVVVIYLFRYKILGIEKFVEKRVSCAEYSDGGGETTTTYGVLEFSKDDVLYYTEDSNHRNNGYKKSFKYSKKDNYIYIKRRTEDYMLVDFDTMRIVGDTLRGYSGTEFIKQ</sequence>